<dbReference type="InterPro" id="IPR013446">
    <property type="entry name" value="G1P_cyt_trans-like"/>
</dbReference>
<accession>A0A1H5H1M3</accession>
<evidence type="ECO:0000313" key="4">
    <source>
        <dbReference type="Proteomes" id="UP000183407"/>
    </source>
</evidence>
<protein>
    <submittedName>
        <fullName evidence="3">Glucose-1-phosphate cytidylyltransferase</fullName>
    </submittedName>
</protein>
<sequence>MKAVILAGGRGTRISEESQSRPKPMVEIGGRPILWHIMKIYGEAGVTEFIILLGYKGYMIKEYFANYFLHMSDVTIDLATDTTKTLSSKTEPWTVTLLDTGASTMTGGRLLRAKEHIGDDVFSFTYGDGVTDVDIRRVADFHRTSGSIATVTAVQPPGRYGALRMEEDRVQFQEKPRGSSGWVNGGFFVASPSVLDYIDGDDTVFEGAPLERLSADGELTAYQHPGFWRGMDTLWDKIYLNELWDNDKAPWKIWNDGLGGRGDDHEYSL</sequence>
<dbReference type="RefSeq" id="WP_073359434.1">
    <property type="nucleotide sequence ID" value="NZ_FNTL01000004.1"/>
</dbReference>
<dbReference type="NCBIfam" id="TIGR02623">
    <property type="entry name" value="G1P_cyt_trans"/>
    <property type="match status" value="1"/>
</dbReference>
<dbReference type="Proteomes" id="UP000183407">
    <property type="component" value="Unassembled WGS sequence"/>
</dbReference>
<dbReference type="CDD" id="cd02524">
    <property type="entry name" value="G1P_cytidylyltransferase"/>
    <property type="match status" value="1"/>
</dbReference>
<dbReference type="InterPro" id="IPR005835">
    <property type="entry name" value="NTP_transferase_dom"/>
</dbReference>
<keyword evidence="3" id="KW-0808">Transferase</keyword>
<name>A0A1H5H1M3_RHOJO</name>
<evidence type="ECO:0000256" key="1">
    <source>
        <dbReference type="SAM" id="MobiDB-lite"/>
    </source>
</evidence>
<organism evidence="3 4">
    <name type="scientific">Rhodococcus jostii</name>
    <dbReference type="NCBI Taxonomy" id="132919"/>
    <lineage>
        <taxon>Bacteria</taxon>
        <taxon>Bacillati</taxon>
        <taxon>Actinomycetota</taxon>
        <taxon>Actinomycetes</taxon>
        <taxon>Mycobacteriales</taxon>
        <taxon>Nocardiaceae</taxon>
        <taxon>Rhodococcus</taxon>
    </lineage>
</organism>
<dbReference type="InterPro" id="IPR029044">
    <property type="entry name" value="Nucleotide-diphossugar_trans"/>
</dbReference>
<dbReference type="Pfam" id="PF00483">
    <property type="entry name" value="NTP_transferase"/>
    <property type="match status" value="1"/>
</dbReference>
<dbReference type="InterPro" id="IPR046981">
    <property type="entry name" value="G1P_cyt_trans"/>
</dbReference>
<reference evidence="4" key="1">
    <citation type="submission" date="2016-10" db="EMBL/GenBank/DDBJ databases">
        <authorList>
            <person name="Varghese N."/>
        </authorList>
    </citation>
    <scope>NUCLEOTIDE SEQUENCE [LARGE SCALE GENOMIC DNA]</scope>
    <source>
        <strain evidence="4">DSM 44719</strain>
    </source>
</reference>
<dbReference type="SUPFAM" id="SSF53448">
    <property type="entry name" value="Nucleotide-diphospho-sugar transferases"/>
    <property type="match status" value="1"/>
</dbReference>
<dbReference type="Gene3D" id="3.90.550.10">
    <property type="entry name" value="Spore Coat Polysaccharide Biosynthesis Protein SpsA, Chain A"/>
    <property type="match status" value="1"/>
</dbReference>
<dbReference type="OrthoDB" id="9814110at2"/>
<evidence type="ECO:0000313" key="3">
    <source>
        <dbReference type="EMBL" id="SEE21148.1"/>
    </source>
</evidence>
<feature type="domain" description="Nucleotidyl transferase" evidence="2">
    <location>
        <begin position="2"/>
        <end position="198"/>
    </location>
</feature>
<dbReference type="GO" id="GO:0009243">
    <property type="term" value="P:O antigen biosynthetic process"/>
    <property type="evidence" value="ECO:0007669"/>
    <property type="project" value="InterPro"/>
</dbReference>
<dbReference type="GO" id="GO:0047343">
    <property type="term" value="F:glucose-1-phosphate cytidylyltransferase activity"/>
    <property type="evidence" value="ECO:0007669"/>
    <property type="project" value="InterPro"/>
</dbReference>
<evidence type="ECO:0000259" key="2">
    <source>
        <dbReference type="Pfam" id="PF00483"/>
    </source>
</evidence>
<dbReference type="EMBL" id="FNTL01000004">
    <property type="protein sequence ID" value="SEE21148.1"/>
    <property type="molecule type" value="Genomic_DNA"/>
</dbReference>
<dbReference type="PANTHER" id="PTHR47183:SF1">
    <property type="entry name" value="GLUCOSE-1-PHOSPHATE CYTIDYLYLTRANSFERASE"/>
    <property type="match status" value="1"/>
</dbReference>
<feature type="region of interest" description="Disordered" evidence="1">
    <location>
        <begin position="1"/>
        <end position="22"/>
    </location>
</feature>
<keyword evidence="3" id="KW-0548">Nucleotidyltransferase</keyword>
<proteinExistence type="predicted"/>
<gene>
    <name evidence="3" type="ORF">SAMN04490220_7012</name>
</gene>
<dbReference type="PANTHER" id="PTHR47183">
    <property type="entry name" value="GLUCOSE-1-PHOSPHATE CYTIDYLYLTRANSFERASE-RELATED"/>
    <property type="match status" value="1"/>
</dbReference>
<dbReference type="AlphaFoldDB" id="A0A1H5H1M3"/>